<protein>
    <submittedName>
        <fullName evidence="3">ABC transporter substrate-binding protein</fullName>
    </submittedName>
</protein>
<comment type="caution">
    <text evidence="3">The sequence shown here is derived from an EMBL/GenBank/DDBJ whole genome shotgun (WGS) entry which is preliminary data.</text>
</comment>
<dbReference type="PANTHER" id="PTHR33371:SF16">
    <property type="entry name" value="MCE-FAMILY PROTEIN MCE3F"/>
    <property type="match status" value="1"/>
</dbReference>
<dbReference type="InterPro" id="IPR003399">
    <property type="entry name" value="Mce/MlaD"/>
</dbReference>
<keyword evidence="4" id="KW-1185">Reference proteome</keyword>
<dbReference type="STRING" id="1962155.B1813_19680"/>
<evidence type="ECO:0000259" key="1">
    <source>
        <dbReference type="Pfam" id="PF02470"/>
    </source>
</evidence>
<name>A0A1V8ZZ24_SACPI</name>
<dbReference type="Pfam" id="PF02470">
    <property type="entry name" value="MlaD"/>
    <property type="match status" value="1"/>
</dbReference>
<accession>A0A1V8ZZ24</accession>
<dbReference type="InterPro" id="IPR024516">
    <property type="entry name" value="Mce_C"/>
</dbReference>
<reference evidence="3 4" key="1">
    <citation type="submission" date="2017-02" db="EMBL/GenBank/DDBJ databases">
        <title>Draft genome of Saccharomonospora sp. 154.</title>
        <authorList>
            <person name="Alonso-Carmona G.S."/>
            <person name="De La Haba R."/>
            <person name="Vera-Gargallo B."/>
            <person name="Sandoval-Trujillo A.H."/>
            <person name="Ramirez-Duran N."/>
            <person name="Ventosa A."/>
        </authorList>
    </citation>
    <scope>NUCLEOTIDE SEQUENCE [LARGE SCALE GENOMIC DNA]</scope>
    <source>
        <strain evidence="3 4">LRS4.154</strain>
    </source>
</reference>
<organism evidence="3 4">
    <name type="scientific">Saccharomonospora piscinae</name>
    <dbReference type="NCBI Taxonomy" id="687388"/>
    <lineage>
        <taxon>Bacteria</taxon>
        <taxon>Bacillati</taxon>
        <taxon>Actinomycetota</taxon>
        <taxon>Actinomycetes</taxon>
        <taxon>Pseudonocardiales</taxon>
        <taxon>Pseudonocardiaceae</taxon>
        <taxon>Saccharomonospora</taxon>
    </lineage>
</organism>
<dbReference type="EMBL" id="MWIH01000008">
    <property type="protein sequence ID" value="OQO90046.1"/>
    <property type="molecule type" value="Genomic_DNA"/>
</dbReference>
<feature type="domain" description="Mce/MlaD" evidence="1">
    <location>
        <begin position="41"/>
        <end position="114"/>
    </location>
</feature>
<dbReference type="Pfam" id="PF11887">
    <property type="entry name" value="Mce4_CUP1"/>
    <property type="match status" value="1"/>
</dbReference>
<dbReference type="GO" id="GO:0005576">
    <property type="term" value="C:extracellular region"/>
    <property type="evidence" value="ECO:0007669"/>
    <property type="project" value="TreeGrafter"/>
</dbReference>
<feature type="domain" description="Mammalian cell entry C-terminal" evidence="2">
    <location>
        <begin position="122"/>
        <end position="300"/>
    </location>
</feature>
<dbReference type="RefSeq" id="WP_081194429.1">
    <property type="nucleotide sequence ID" value="NZ_MWIH01000008.1"/>
</dbReference>
<gene>
    <name evidence="3" type="ORF">B1813_19680</name>
</gene>
<dbReference type="InterPro" id="IPR052336">
    <property type="entry name" value="MlaD_Phospholipid_Transporter"/>
</dbReference>
<proteinExistence type="predicted"/>
<evidence type="ECO:0000259" key="2">
    <source>
        <dbReference type="Pfam" id="PF11887"/>
    </source>
</evidence>
<sequence length="397" mass="41624">MLTRRVKIQVVAFVIVALTATAFVGANYAGLGRLFGDSGDVVRLQLADGGGLFRGSEVTYNGVAVGEVGELRLTDDGMEAELVLDDGAPRIPADSTAVVAHRSAVGEQYVDLQPRTDVGPYLTDGSVIPREATTLPLGVHDLLSNLTAFTESVPTESLRTVVDELYTAFQGTGDDLQVLLDSSREFTHTATEYLPQTTALIDDGATVLRTQAESAEAWRSFAGNAKLFAAELASADGDLRELIARTPGAATEISRLLRDNDPGLSRLVANLLTTSRVFADRTDGLEHLLVVLPKATGATSAALDGDRFSLALTFFDPQPCLAGYDGTTYRAGEDVGPGGDAEFNTGAACSLPPGDPRLVRGSQHAPEAGLPRVAVPGPAVGGGTSLGSLEELLWLDE</sequence>
<dbReference type="Proteomes" id="UP000192591">
    <property type="component" value="Unassembled WGS sequence"/>
</dbReference>
<dbReference type="NCBIfam" id="TIGR00996">
    <property type="entry name" value="Mtu_fam_mce"/>
    <property type="match status" value="1"/>
</dbReference>
<dbReference type="InterPro" id="IPR005693">
    <property type="entry name" value="Mce"/>
</dbReference>
<evidence type="ECO:0000313" key="3">
    <source>
        <dbReference type="EMBL" id="OQO90046.1"/>
    </source>
</evidence>
<dbReference type="AlphaFoldDB" id="A0A1V8ZZ24"/>
<dbReference type="PANTHER" id="PTHR33371">
    <property type="entry name" value="INTERMEMBRANE PHOSPHOLIPID TRANSPORT SYSTEM BINDING PROTEIN MLAD-RELATED"/>
    <property type="match status" value="1"/>
</dbReference>
<evidence type="ECO:0000313" key="4">
    <source>
        <dbReference type="Proteomes" id="UP000192591"/>
    </source>
</evidence>